<evidence type="ECO:0000256" key="1">
    <source>
        <dbReference type="SAM" id="Phobius"/>
    </source>
</evidence>
<protein>
    <submittedName>
        <fullName evidence="2">NADH dehydrogenase subunit 6</fullName>
    </submittedName>
</protein>
<keyword evidence="1" id="KW-0472">Membrane</keyword>
<keyword evidence="2" id="KW-0496">Mitochondrion</keyword>
<dbReference type="AlphaFoldDB" id="A0A8A3C040"/>
<name>A0A8A3C040_9HYME</name>
<feature type="transmembrane region" description="Helical" evidence="1">
    <location>
        <begin position="6"/>
        <end position="26"/>
    </location>
</feature>
<feature type="transmembrane region" description="Helical" evidence="1">
    <location>
        <begin position="33"/>
        <end position="55"/>
    </location>
</feature>
<keyword evidence="1" id="KW-1133">Transmembrane helix</keyword>
<proteinExistence type="predicted"/>
<gene>
    <name evidence="2" type="primary">ND6</name>
</gene>
<feature type="transmembrane region" description="Helical" evidence="1">
    <location>
        <begin position="61"/>
        <end position="81"/>
    </location>
</feature>
<geneLocation type="mitochondrion" evidence="2"/>
<dbReference type="EMBL" id="MT947602">
    <property type="protein sequence ID" value="QSX81638.1"/>
    <property type="molecule type" value="Genomic_DNA"/>
</dbReference>
<reference evidence="2" key="1">
    <citation type="journal article" name="Insects">
        <title>Tracking the Distribution and Burst of Nuclear Mitochondrial DNA Sequences (NUMTs) in Fig Wasp Genomes.</title>
        <authorList>
            <person name="Wang J.X."/>
            <person name="Liu J."/>
            <person name="Miao Y.H."/>
            <person name="Huang D.W."/>
            <person name="Xiao J.H."/>
        </authorList>
    </citation>
    <scope>NUCLEOTIDE SEQUENCE</scope>
</reference>
<evidence type="ECO:0000313" key="2">
    <source>
        <dbReference type="EMBL" id="QSX81638.1"/>
    </source>
</evidence>
<sequence length="187" mass="22917">MMKSWILIYIYYINIMLMINLIINFIPYQFSKIHPLIMMLILFMLMLMSSIYLSVYSNNNWFSYIMFLMMIGGMMIIFLYFTSFISNMKTSINWFYLIKLPIKFSLILIFMMIMIKLNYIFFNWNNNYNEIKSLLTMNFMEKIDKIMYMYMFNKNFSTLIAILYLLICLTMIVKIMLFKTFTLRKMN</sequence>
<keyword evidence="1" id="KW-0812">Transmembrane</keyword>
<accession>A0A8A3C040</accession>
<feature type="transmembrane region" description="Helical" evidence="1">
    <location>
        <begin position="102"/>
        <end position="122"/>
    </location>
</feature>
<feature type="transmembrane region" description="Helical" evidence="1">
    <location>
        <begin position="156"/>
        <end position="177"/>
    </location>
</feature>
<organism evidence="2">
    <name type="scientific">Philotrypesis tridentata</name>
    <dbReference type="NCBI Taxonomy" id="358065"/>
    <lineage>
        <taxon>Eukaryota</taxon>
        <taxon>Metazoa</taxon>
        <taxon>Ecdysozoa</taxon>
        <taxon>Arthropoda</taxon>
        <taxon>Hexapoda</taxon>
        <taxon>Insecta</taxon>
        <taxon>Pterygota</taxon>
        <taxon>Neoptera</taxon>
        <taxon>Endopterygota</taxon>
        <taxon>Hymenoptera</taxon>
        <taxon>Apocrita</taxon>
        <taxon>Proctotrupomorpha</taxon>
        <taxon>Chalcidoidea</taxon>
        <taxon>Pteromalidae</taxon>
        <taxon>Sycoryctinae</taxon>
        <taxon>Philotrypesini</taxon>
        <taxon>Philotrypesis</taxon>
    </lineage>
</organism>